<proteinExistence type="inferred from homology"/>
<evidence type="ECO:0000256" key="10">
    <source>
        <dbReference type="ARBA" id="ARBA00029986"/>
    </source>
</evidence>
<dbReference type="SUPFAM" id="SSF102735">
    <property type="entry name" value="Trigger factor ribosome-binding domain"/>
    <property type="match status" value="1"/>
</dbReference>
<keyword evidence="5 11" id="KW-0132">Cell division</keyword>
<evidence type="ECO:0000256" key="12">
    <source>
        <dbReference type="PROSITE-ProRule" id="PRU00277"/>
    </source>
</evidence>
<dbReference type="Pfam" id="PF00254">
    <property type="entry name" value="FKBP_C"/>
    <property type="match status" value="1"/>
</dbReference>
<reference evidence="15 16" key="1">
    <citation type="submission" date="2020-08" db="EMBL/GenBank/DDBJ databases">
        <authorList>
            <person name="Liu C."/>
            <person name="Sun Q."/>
        </authorList>
    </citation>
    <scope>NUCLEOTIDE SEQUENCE [LARGE SCALE GENOMIC DNA]</scope>
    <source>
        <strain evidence="15 16">NSJ-57</strain>
    </source>
</reference>
<dbReference type="PROSITE" id="PS50059">
    <property type="entry name" value="FKBP_PPIASE"/>
    <property type="match status" value="1"/>
</dbReference>
<keyword evidence="16" id="KW-1185">Reference proteome</keyword>
<evidence type="ECO:0000256" key="5">
    <source>
        <dbReference type="ARBA" id="ARBA00022618"/>
    </source>
</evidence>
<evidence type="ECO:0000256" key="13">
    <source>
        <dbReference type="RuleBase" id="RU003914"/>
    </source>
</evidence>
<dbReference type="GO" id="GO:0015031">
    <property type="term" value="P:protein transport"/>
    <property type="evidence" value="ECO:0007669"/>
    <property type="project" value="UniProtKB-UniRule"/>
</dbReference>
<dbReference type="SUPFAM" id="SSF54534">
    <property type="entry name" value="FKBP-like"/>
    <property type="match status" value="1"/>
</dbReference>
<dbReference type="InterPro" id="IPR046357">
    <property type="entry name" value="PPIase_dom_sf"/>
</dbReference>
<dbReference type="Proteomes" id="UP000515913">
    <property type="component" value="Chromosome"/>
</dbReference>
<evidence type="ECO:0000256" key="1">
    <source>
        <dbReference type="ARBA" id="ARBA00000971"/>
    </source>
</evidence>
<keyword evidence="6 11" id="KW-0697">Rotamase</keyword>
<dbReference type="InterPro" id="IPR036611">
    <property type="entry name" value="Trigger_fac_ribosome-bd_sf"/>
</dbReference>
<sequence>MKHELKKLANSAVEIKISLTAEEVKPIKDEVTKELAKKVEVPGFRKGHAPISTIEAQFKDNIKEEVADKVLHKYYEEVIKAENIVPVSYISNLNVTLEDGFEATFTVDVYPEVKLGEYKGLEVEKETFEMTPEKLDEEIKIMLNSKSKLEDTEEGYKAQMGDTVDLAFEGFMDGVPFEGGKADSHMLKLGSKMFIDNFEDQLVGYTAGQEGEITVNFPAEYHAANLAGKPAVFKVKVNAIKKLTVPELNDEVAKEFGAESVEDLKAKTTERVTKREEERIKNQHVAKLLDKLAETTEVEVPVSMIASEVRARIAEMEQQFGAQGIKLDMYLQMTGMDLNQLQSQIAPMAAAKVKSDLMLAEIIKAEKLEVTDEEVNAKMEDLAKMYGMSFDQLKENLEKGNNFDNFKLSVKEECLMQKAIEVLVKNAK</sequence>
<keyword evidence="11" id="KW-0963">Cytoplasm</keyword>
<dbReference type="InterPro" id="IPR008880">
    <property type="entry name" value="Trigger_fac_C"/>
</dbReference>
<evidence type="ECO:0000256" key="4">
    <source>
        <dbReference type="ARBA" id="ARBA00016902"/>
    </source>
</evidence>
<dbReference type="EMBL" id="CP060637">
    <property type="protein sequence ID" value="QNM15245.1"/>
    <property type="molecule type" value="Genomic_DNA"/>
</dbReference>
<dbReference type="NCBIfam" id="TIGR00115">
    <property type="entry name" value="tig"/>
    <property type="match status" value="1"/>
</dbReference>
<feature type="domain" description="PPIase FKBP-type" evidence="14">
    <location>
        <begin position="161"/>
        <end position="251"/>
    </location>
</feature>
<dbReference type="Gene3D" id="1.10.3120.10">
    <property type="entry name" value="Trigger factor, C-terminal domain"/>
    <property type="match status" value="1"/>
</dbReference>
<evidence type="ECO:0000313" key="16">
    <source>
        <dbReference type="Proteomes" id="UP000515913"/>
    </source>
</evidence>
<keyword evidence="8 11" id="KW-0413">Isomerase</keyword>
<dbReference type="InterPro" id="IPR008881">
    <property type="entry name" value="Trigger_fac_ribosome-bd_bac"/>
</dbReference>
<dbReference type="EC" id="5.2.1.8" evidence="3 11"/>
<evidence type="ECO:0000256" key="11">
    <source>
        <dbReference type="HAMAP-Rule" id="MF_00303"/>
    </source>
</evidence>
<comment type="domain">
    <text evidence="11">Consists of 3 domains; the N-terminus binds the ribosome, the middle domain has PPIase activity, while the C-terminus has intrinsic chaperone activity on its own.</text>
</comment>
<comment type="subcellular location">
    <subcellularLocation>
        <location evidence="11">Cytoplasm</location>
    </subcellularLocation>
    <text evidence="11">About half TF is bound to the ribosome near the polypeptide exit tunnel while the other half is free in the cytoplasm.</text>
</comment>
<dbReference type="PANTHER" id="PTHR30560:SF3">
    <property type="entry name" value="TRIGGER FACTOR-LIKE PROTEIN TIG, CHLOROPLASTIC"/>
    <property type="match status" value="1"/>
</dbReference>
<keyword evidence="7 11" id="KW-0143">Chaperone</keyword>
<dbReference type="GO" id="GO:0003755">
    <property type="term" value="F:peptidyl-prolyl cis-trans isomerase activity"/>
    <property type="evidence" value="ECO:0007669"/>
    <property type="project" value="UniProtKB-UniRule"/>
</dbReference>
<evidence type="ECO:0000256" key="7">
    <source>
        <dbReference type="ARBA" id="ARBA00023186"/>
    </source>
</evidence>
<evidence type="ECO:0000256" key="3">
    <source>
        <dbReference type="ARBA" id="ARBA00013194"/>
    </source>
</evidence>
<dbReference type="PANTHER" id="PTHR30560">
    <property type="entry name" value="TRIGGER FACTOR CHAPERONE AND PEPTIDYL-PROLYL CIS/TRANS ISOMERASE"/>
    <property type="match status" value="1"/>
</dbReference>
<comment type="function">
    <text evidence="11">Involved in protein export. Acts as a chaperone by maintaining the newly synthesized protein in an open conformation. Functions as a peptidyl-prolyl cis-trans isomerase.</text>
</comment>
<evidence type="ECO:0000256" key="2">
    <source>
        <dbReference type="ARBA" id="ARBA00005464"/>
    </source>
</evidence>
<dbReference type="GO" id="GO:0005737">
    <property type="term" value="C:cytoplasm"/>
    <property type="evidence" value="ECO:0007669"/>
    <property type="project" value="UniProtKB-SubCell"/>
</dbReference>
<evidence type="ECO:0000256" key="9">
    <source>
        <dbReference type="ARBA" id="ARBA00023306"/>
    </source>
</evidence>
<dbReference type="Gene3D" id="3.30.70.1050">
    <property type="entry name" value="Trigger factor ribosome-binding domain"/>
    <property type="match status" value="1"/>
</dbReference>
<dbReference type="InterPro" id="IPR005215">
    <property type="entry name" value="Trig_fac"/>
</dbReference>
<dbReference type="HAMAP" id="MF_00303">
    <property type="entry name" value="Trigger_factor_Tig"/>
    <property type="match status" value="1"/>
</dbReference>
<dbReference type="RefSeq" id="WP_176838150.1">
    <property type="nucleotide sequence ID" value="NZ_CP060637.1"/>
</dbReference>
<name>A0A7G9GWR3_9FUSO</name>
<dbReference type="GO" id="GO:0043022">
    <property type="term" value="F:ribosome binding"/>
    <property type="evidence" value="ECO:0007669"/>
    <property type="project" value="TreeGrafter"/>
</dbReference>
<gene>
    <name evidence="11 15" type="primary">tig</name>
    <name evidence="15" type="ORF">H9Q81_10105</name>
</gene>
<dbReference type="FunFam" id="3.10.50.40:FF:000001">
    <property type="entry name" value="Trigger factor"/>
    <property type="match status" value="1"/>
</dbReference>
<keyword evidence="9 11" id="KW-0131">Cell cycle</keyword>
<organism evidence="15 16">
    <name type="scientific">Fusobacterium hominis</name>
    <dbReference type="NCBI Taxonomy" id="2764326"/>
    <lineage>
        <taxon>Bacteria</taxon>
        <taxon>Fusobacteriati</taxon>
        <taxon>Fusobacteriota</taxon>
        <taxon>Fusobacteriia</taxon>
        <taxon>Fusobacteriales</taxon>
        <taxon>Fusobacteriaceae</taxon>
        <taxon>Fusobacterium</taxon>
    </lineage>
</organism>
<evidence type="ECO:0000256" key="6">
    <source>
        <dbReference type="ARBA" id="ARBA00023110"/>
    </source>
</evidence>
<protein>
    <recommendedName>
        <fullName evidence="4 11">Trigger factor</fullName>
        <shortName evidence="11">TF</shortName>
        <ecNumber evidence="3 11">5.2.1.8</ecNumber>
    </recommendedName>
    <alternativeName>
        <fullName evidence="10 11">PPIase</fullName>
    </alternativeName>
</protein>
<dbReference type="Pfam" id="PF05698">
    <property type="entry name" value="Trigger_C"/>
    <property type="match status" value="1"/>
</dbReference>
<comment type="catalytic activity">
    <reaction evidence="1 11 12">
        <text>[protein]-peptidylproline (omega=180) = [protein]-peptidylproline (omega=0)</text>
        <dbReference type="Rhea" id="RHEA:16237"/>
        <dbReference type="Rhea" id="RHEA-COMP:10747"/>
        <dbReference type="Rhea" id="RHEA-COMP:10748"/>
        <dbReference type="ChEBI" id="CHEBI:83833"/>
        <dbReference type="ChEBI" id="CHEBI:83834"/>
        <dbReference type="EC" id="5.2.1.8"/>
    </reaction>
</comment>
<dbReference type="AlphaFoldDB" id="A0A7G9GWR3"/>
<dbReference type="InterPro" id="IPR027304">
    <property type="entry name" value="Trigger_fact/SurA_dom_sf"/>
</dbReference>
<dbReference type="GO" id="GO:0051301">
    <property type="term" value="P:cell division"/>
    <property type="evidence" value="ECO:0007669"/>
    <property type="project" value="UniProtKB-KW"/>
</dbReference>
<evidence type="ECO:0000259" key="14">
    <source>
        <dbReference type="PROSITE" id="PS50059"/>
    </source>
</evidence>
<comment type="similarity">
    <text evidence="2 11 13">Belongs to the FKBP-type PPIase family. Tig subfamily.</text>
</comment>
<dbReference type="KEGG" id="fho:H9Q81_10105"/>
<dbReference type="InterPro" id="IPR037041">
    <property type="entry name" value="Trigger_fac_C_sf"/>
</dbReference>
<dbReference type="InterPro" id="IPR001179">
    <property type="entry name" value="PPIase_FKBP_dom"/>
</dbReference>
<dbReference type="Gene3D" id="3.10.50.40">
    <property type="match status" value="1"/>
</dbReference>
<dbReference type="PIRSF" id="PIRSF003095">
    <property type="entry name" value="Trigger_factor"/>
    <property type="match status" value="1"/>
</dbReference>
<dbReference type="Pfam" id="PF05697">
    <property type="entry name" value="Trigger_N"/>
    <property type="match status" value="1"/>
</dbReference>
<dbReference type="GO" id="GO:0044183">
    <property type="term" value="F:protein folding chaperone"/>
    <property type="evidence" value="ECO:0007669"/>
    <property type="project" value="TreeGrafter"/>
</dbReference>
<evidence type="ECO:0000256" key="8">
    <source>
        <dbReference type="ARBA" id="ARBA00023235"/>
    </source>
</evidence>
<evidence type="ECO:0000313" key="15">
    <source>
        <dbReference type="EMBL" id="QNM15245.1"/>
    </source>
</evidence>
<accession>A0A7G9GWR3</accession>
<dbReference type="SUPFAM" id="SSF109998">
    <property type="entry name" value="Triger factor/SurA peptide-binding domain-like"/>
    <property type="match status" value="1"/>
</dbReference>
<dbReference type="GO" id="GO:0051083">
    <property type="term" value="P:'de novo' cotranslational protein folding"/>
    <property type="evidence" value="ECO:0007669"/>
    <property type="project" value="TreeGrafter"/>
</dbReference>
<dbReference type="GO" id="GO:0043335">
    <property type="term" value="P:protein unfolding"/>
    <property type="evidence" value="ECO:0007669"/>
    <property type="project" value="TreeGrafter"/>
</dbReference>